<evidence type="ECO:0000313" key="2">
    <source>
        <dbReference type="Proteomes" id="UP001253545"/>
    </source>
</evidence>
<proteinExistence type="predicted"/>
<comment type="caution">
    <text evidence="1">The sequence shown here is derived from an EMBL/GenBank/DDBJ whole genome shotgun (WGS) entry which is preliminary data.</text>
</comment>
<dbReference type="RefSeq" id="WP_311367657.1">
    <property type="nucleotide sequence ID" value="NZ_JAVRHX010000001.1"/>
</dbReference>
<dbReference type="EMBL" id="JAVRHX010000001">
    <property type="protein sequence ID" value="MDT0594175.1"/>
    <property type="molecule type" value="Genomic_DNA"/>
</dbReference>
<organism evidence="1 2">
    <name type="scientific">Glaciecola petra</name>
    <dbReference type="NCBI Taxonomy" id="3075602"/>
    <lineage>
        <taxon>Bacteria</taxon>
        <taxon>Pseudomonadati</taxon>
        <taxon>Pseudomonadota</taxon>
        <taxon>Gammaproteobacteria</taxon>
        <taxon>Alteromonadales</taxon>
        <taxon>Alteromonadaceae</taxon>
        <taxon>Glaciecola</taxon>
    </lineage>
</organism>
<dbReference type="SUPFAM" id="SSF53756">
    <property type="entry name" value="UDP-Glycosyltransferase/glycogen phosphorylase"/>
    <property type="match status" value="1"/>
</dbReference>
<dbReference type="EC" id="2.4.-.-" evidence="1"/>
<dbReference type="GO" id="GO:0016757">
    <property type="term" value="F:glycosyltransferase activity"/>
    <property type="evidence" value="ECO:0007669"/>
    <property type="project" value="UniProtKB-KW"/>
</dbReference>
<gene>
    <name evidence="1" type="ORF">RM552_04895</name>
</gene>
<sequence>MQVLFIGFVWPEPRSSAAGQNILSYIQSCLAAGYHVHFCSAAETTPNSFDLNSEGVSCFSCKLNCESFNKQVQTINPDLVIFDRFMCFEQFAWRVKEQCPDALLVLDAEDLHFLRQARQMLHKQSTLHKFDSHCEHHNFMQSNDICNELTLLCGENSVFARELACIYQADITLLLSDFEANLLHSLFAIPQKQLFHHAFFIDSTSAYCFNSKHEHKPIRTFEQRQDFMFIGSYRHAPNVDSLKLLSEHLWPAIYDKLKHVEPKISCHVYGSYLSPKAKHYAKPKIGLHVYDQAPDQFEVISRAKVMLAPIPYGAGVKGKLLDAIMTGTPSVTSPIGAEGIPCETWPGAICENNKSFIDAAVALYTNQDSWSLAHSHAKLTLEDHIASSEHAKKGLLSVLQSTVQNIQTHRQHLFVQSILWNKLFLASKYMSQWIEAKNR</sequence>
<dbReference type="Proteomes" id="UP001253545">
    <property type="component" value="Unassembled WGS sequence"/>
</dbReference>
<accession>A0ABU2ZNI7</accession>
<keyword evidence="1" id="KW-0328">Glycosyltransferase</keyword>
<dbReference type="Pfam" id="PF13692">
    <property type="entry name" value="Glyco_trans_1_4"/>
    <property type="match status" value="1"/>
</dbReference>
<protein>
    <submittedName>
        <fullName evidence="1">Glycosyltransferase</fullName>
        <ecNumber evidence="1">2.4.-.-</ecNumber>
    </submittedName>
</protein>
<keyword evidence="2" id="KW-1185">Reference proteome</keyword>
<name>A0ABU2ZNI7_9ALTE</name>
<reference evidence="1 2" key="1">
    <citation type="submission" date="2023-09" db="EMBL/GenBank/DDBJ databases">
        <authorList>
            <person name="Rey-Velasco X."/>
        </authorList>
    </citation>
    <scope>NUCLEOTIDE SEQUENCE [LARGE SCALE GENOMIC DNA]</scope>
    <source>
        <strain evidence="1 2">P117</strain>
    </source>
</reference>
<evidence type="ECO:0000313" key="1">
    <source>
        <dbReference type="EMBL" id="MDT0594175.1"/>
    </source>
</evidence>
<keyword evidence="1" id="KW-0808">Transferase</keyword>